<evidence type="ECO:0000259" key="1">
    <source>
        <dbReference type="Pfam" id="PF12770"/>
    </source>
</evidence>
<organism evidence="2 3">
    <name type="scientific">Roridomyces roridus</name>
    <dbReference type="NCBI Taxonomy" id="1738132"/>
    <lineage>
        <taxon>Eukaryota</taxon>
        <taxon>Fungi</taxon>
        <taxon>Dikarya</taxon>
        <taxon>Basidiomycota</taxon>
        <taxon>Agaricomycotina</taxon>
        <taxon>Agaricomycetes</taxon>
        <taxon>Agaricomycetidae</taxon>
        <taxon>Agaricales</taxon>
        <taxon>Marasmiineae</taxon>
        <taxon>Mycenaceae</taxon>
        <taxon>Roridomyces</taxon>
    </lineage>
</organism>
<comment type="caution">
    <text evidence="2">The sequence shown here is derived from an EMBL/GenBank/DDBJ whole genome shotgun (WGS) entry which is preliminary data.</text>
</comment>
<dbReference type="InterPro" id="IPR024983">
    <property type="entry name" value="CHAT_dom"/>
</dbReference>
<accession>A0AAD7B7R0</accession>
<reference evidence="2" key="1">
    <citation type="submission" date="2023-03" db="EMBL/GenBank/DDBJ databases">
        <title>Massive genome expansion in bonnet fungi (Mycena s.s.) driven by repeated elements and novel gene families across ecological guilds.</title>
        <authorList>
            <consortium name="Lawrence Berkeley National Laboratory"/>
            <person name="Harder C.B."/>
            <person name="Miyauchi S."/>
            <person name="Viragh M."/>
            <person name="Kuo A."/>
            <person name="Thoen E."/>
            <person name="Andreopoulos B."/>
            <person name="Lu D."/>
            <person name="Skrede I."/>
            <person name="Drula E."/>
            <person name="Henrissat B."/>
            <person name="Morin E."/>
            <person name="Kohler A."/>
            <person name="Barry K."/>
            <person name="LaButti K."/>
            <person name="Morin E."/>
            <person name="Salamov A."/>
            <person name="Lipzen A."/>
            <person name="Mereny Z."/>
            <person name="Hegedus B."/>
            <person name="Baldrian P."/>
            <person name="Stursova M."/>
            <person name="Weitz H."/>
            <person name="Taylor A."/>
            <person name="Grigoriev I.V."/>
            <person name="Nagy L.G."/>
            <person name="Martin F."/>
            <person name="Kauserud H."/>
        </authorList>
    </citation>
    <scope>NUCLEOTIDE SEQUENCE</scope>
    <source>
        <strain evidence="2">9284</strain>
    </source>
</reference>
<evidence type="ECO:0000313" key="3">
    <source>
        <dbReference type="Proteomes" id="UP001221142"/>
    </source>
</evidence>
<name>A0AAD7B7R0_9AGAR</name>
<feature type="domain" description="CHAT" evidence="1">
    <location>
        <begin position="674"/>
        <end position="962"/>
    </location>
</feature>
<dbReference type="InterPro" id="IPR011990">
    <property type="entry name" value="TPR-like_helical_dom_sf"/>
</dbReference>
<dbReference type="EMBL" id="JARKIF010000030">
    <property type="protein sequence ID" value="KAJ7612640.1"/>
    <property type="molecule type" value="Genomic_DNA"/>
</dbReference>
<sequence>MREDAVHLTREGHPYRASFLKNLGNSLIARFQQLGSLQDLQSSVSAFDNALHITPEGHPDKASTLSNLGSSLIRQFQHLGRMEDLQRSVSLLEDAVHLTPEGHPDKAFRLTNLGISLIARFQQLGSLEDLHKSVSDAVRLTPDGHSDKPSRLTTLGGLLMIQFEQLGNPEDLHKSVSVCEDAVHLTLEGHSDRASRDPDKAYMLSNLGSSLMTRFQQLGSLEDLHSSVSVLDNVLHVTPDGHPDKASRLNNLGSSLIRRFQHLGSLEDLQRSVSVLEDAVHLIAEGDPDKASMLSNLGSSLIARFQQLGSLEDLHSSVSVLDNALHITPEGHPDKASRFHNLGSSLMQRFQHLGTVEDLQRSVSLLEDAVRLIPDGHPDKVSMLNNLGNSLMNRFEQFHDYSALGHATTLYSSAACSPTGSANVRFNSASNWALSCIKLGESPLKAYQVALDLLPELAWLGLPIPDRHHHLKSAGEIVRNAAASALAADQPEKAVEWLEQGRSVIWGQLLNLRTPMDALMERDPRRANELLSLSSQLERLGNTQSPSSGTQPSPQSIAAQAYHAAERRQKLIQEIWQLEGFERFLMPKTISELSSAAQGGPVVIINVTDTGGDAVVLLHGLHNKVIHIPLQHLNQDLNAPVGLSTSLRDLVGRNIRLLAKKEGQKTTENGLKDILSTLWVGIVKPVLDGLAFNSLPKTANKPRIWWCLTGPLVFLPIHAAGIYGSNKSTIGSKVSDYVISSYTPSLTALIEGYCRDPVLHKGLQVLAVAQPVASGQTHIPGTKAEINHIQHLAQTRRIPLVTLYENMATIERVQEEMQKSQWAHFACHGVQDVTTPTASALLLAGDSRLTLANIIQLALPHADFAFLSACQTATGDEKLQEESVHLAAGMLLAGYRGVIATMWTITDQDAPQVAKDVYEYLLQTSPPDATKAAAALHFAIEKLQERYPEKSLLHWVPYVHIGI</sequence>
<gene>
    <name evidence="2" type="ORF">FB45DRAFT_759796</name>
</gene>
<dbReference type="Gene3D" id="1.25.40.10">
    <property type="entry name" value="Tetratricopeptide repeat domain"/>
    <property type="match status" value="2"/>
</dbReference>
<dbReference type="PANTHER" id="PTHR19959">
    <property type="entry name" value="KINESIN LIGHT CHAIN"/>
    <property type="match status" value="1"/>
</dbReference>
<dbReference type="AlphaFoldDB" id="A0AAD7B7R0"/>
<dbReference type="SUPFAM" id="SSF48452">
    <property type="entry name" value="TPR-like"/>
    <property type="match status" value="1"/>
</dbReference>
<keyword evidence="3" id="KW-1185">Reference proteome</keyword>
<evidence type="ECO:0000313" key="2">
    <source>
        <dbReference type="EMBL" id="KAJ7612640.1"/>
    </source>
</evidence>
<protein>
    <submittedName>
        <fullName evidence="2">CHAT domain-containing protein</fullName>
    </submittedName>
</protein>
<dbReference type="Proteomes" id="UP001221142">
    <property type="component" value="Unassembled WGS sequence"/>
</dbReference>
<proteinExistence type="predicted"/>
<dbReference type="Pfam" id="PF12770">
    <property type="entry name" value="CHAT"/>
    <property type="match status" value="1"/>
</dbReference>
<dbReference type="PANTHER" id="PTHR19959:SF119">
    <property type="entry name" value="FUNGAL LIPASE-LIKE DOMAIN-CONTAINING PROTEIN"/>
    <property type="match status" value="1"/>
</dbReference>